<sequence length="226" mass="25470">MYGYVNDALGLSQLGLDEEVSKKIVLEVLDFVTQGLSSKPDVDTVLRRIKRFKPQVDELVSAKMLELIKRPTREQLEYIVYSGGRAAVAEVSRLYKLAKEYGREDLIATLQYLWTKYGIRSPVQCPKCGFNSVMPDYSCLVCGAVVTEKYVRDALDFTNKLNSFVKTASVGELRLAVERGYVLVGEDGVYHPLYRPSKPSVLFQVYLKSDEVALIVEEIEGRSQPI</sequence>
<accession>I3TCI4</accession>
<dbReference type="InParanoid" id="I3TCI4"/>
<reference evidence="1 2" key="1">
    <citation type="journal article" date="2012" name="J. Bacteriol.">
        <title>Complete genome sequence of the hyperthermophilic cellulolytic Crenarchaeon 'Thermogladius cellulolyticus' 1633.</title>
        <authorList>
            <person name="Mardanov A.V."/>
            <person name="Kochetkova T.V."/>
            <person name="Beletsky A.V."/>
            <person name="Bonch-Osmolovskaya E.A."/>
            <person name="Ravin N.V."/>
            <person name="Skryabin K.G."/>
        </authorList>
    </citation>
    <scope>NUCLEOTIDE SEQUENCE [LARGE SCALE GENOMIC DNA]</scope>
    <source>
        <strain evidence="2">DSM 22663 / VKM B-2946 / 1633</strain>
    </source>
</reference>
<dbReference type="HOGENOM" id="CLU_084972_0_0_2"/>
<dbReference type="KEGG" id="thg:TCELL_0047"/>
<protein>
    <submittedName>
        <fullName evidence="1">Uncharacterized protein</fullName>
    </submittedName>
</protein>
<proteinExistence type="predicted"/>
<evidence type="ECO:0000313" key="2">
    <source>
        <dbReference type="Proteomes" id="UP000005270"/>
    </source>
</evidence>
<keyword evidence="2" id="KW-1185">Reference proteome</keyword>
<gene>
    <name evidence="1" type="ordered locus">TCELL_0047</name>
</gene>
<dbReference type="RefSeq" id="WP_014736723.1">
    <property type="nucleotide sequence ID" value="NC_017954.1"/>
</dbReference>
<organism evidence="1 2">
    <name type="scientific">Thermogladius calderae (strain DSM 22663 / VKM B-2946 / 1633)</name>
    <dbReference type="NCBI Taxonomy" id="1184251"/>
    <lineage>
        <taxon>Archaea</taxon>
        <taxon>Thermoproteota</taxon>
        <taxon>Thermoprotei</taxon>
        <taxon>Desulfurococcales</taxon>
        <taxon>Desulfurococcaceae</taxon>
        <taxon>Thermogladius</taxon>
    </lineage>
</organism>
<dbReference type="STRING" id="1184251.TCELL_0047"/>
<dbReference type="Proteomes" id="UP000005270">
    <property type="component" value="Chromosome"/>
</dbReference>
<dbReference type="EMBL" id="CP003531">
    <property type="protein sequence ID" value="AFK50472.1"/>
    <property type="molecule type" value="Genomic_DNA"/>
</dbReference>
<evidence type="ECO:0000313" key="1">
    <source>
        <dbReference type="EMBL" id="AFK50472.1"/>
    </source>
</evidence>
<name>I3TCI4_THEC1</name>
<dbReference type="GeneID" id="13012314"/>
<dbReference type="AlphaFoldDB" id="I3TCI4"/>
<dbReference type="eggNOG" id="arCOG04160">
    <property type="taxonomic scope" value="Archaea"/>
</dbReference>
<dbReference type="OrthoDB" id="18600at2157"/>